<feature type="region of interest" description="Disordered" evidence="1">
    <location>
        <begin position="1"/>
        <end position="29"/>
    </location>
</feature>
<protein>
    <submittedName>
        <fullName evidence="2">Uncharacterized protein</fullName>
    </submittedName>
</protein>
<gene>
    <name evidence="2" type="ORF">ALC60_11222</name>
</gene>
<name>A0A151WPF9_9HYME</name>
<evidence type="ECO:0000256" key="1">
    <source>
        <dbReference type="SAM" id="MobiDB-lite"/>
    </source>
</evidence>
<evidence type="ECO:0000313" key="3">
    <source>
        <dbReference type="Proteomes" id="UP000075809"/>
    </source>
</evidence>
<evidence type="ECO:0000313" key="2">
    <source>
        <dbReference type="EMBL" id="KYQ49688.1"/>
    </source>
</evidence>
<dbReference type="Proteomes" id="UP000075809">
    <property type="component" value="Unassembled WGS sequence"/>
</dbReference>
<dbReference type="AlphaFoldDB" id="A0A151WPF9"/>
<feature type="compositionally biased region" description="Basic and acidic residues" evidence="1">
    <location>
        <begin position="1"/>
        <end position="21"/>
    </location>
</feature>
<sequence>MDKVTAEVKEGRSERTTRRYGGEGPEPGIYNETKKGYSVFLRRRFPPPVSSLLSPRWFHDAGFFSLAMHAA</sequence>
<keyword evidence="3" id="KW-1185">Reference proteome</keyword>
<organism evidence="2 3">
    <name type="scientific">Mycetomoellerius zeteki</name>
    <dbReference type="NCBI Taxonomy" id="64791"/>
    <lineage>
        <taxon>Eukaryota</taxon>
        <taxon>Metazoa</taxon>
        <taxon>Ecdysozoa</taxon>
        <taxon>Arthropoda</taxon>
        <taxon>Hexapoda</taxon>
        <taxon>Insecta</taxon>
        <taxon>Pterygota</taxon>
        <taxon>Neoptera</taxon>
        <taxon>Endopterygota</taxon>
        <taxon>Hymenoptera</taxon>
        <taxon>Apocrita</taxon>
        <taxon>Aculeata</taxon>
        <taxon>Formicoidea</taxon>
        <taxon>Formicidae</taxon>
        <taxon>Myrmicinae</taxon>
        <taxon>Mycetomoellerius</taxon>
    </lineage>
</organism>
<proteinExistence type="predicted"/>
<dbReference type="EMBL" id="KQ982877">
    <property type="protein sequence ID" value="KYQ49688.1"/>
    <property type="molecule type" value="Genomic_DNA"/>
</dbReference>
<reference evidence="2 3" key="1">
    <citation type="submission" date="2015-09" db="EMBL/GenBank/DDBJ databases">
        <title>Trachymyrmex zeteki WGS genome.</title>
        <authorList>
            <person name="Nygaard S."/>
            <person name="Hu H."/>
            <person name="Boomsma J."/>
            <person name="Zhang G."/>
        </authorList>
    </citation>
    <scope>NUCLEOTIDE SEQUENCE [LARGE SCALE GENOMIC DNA]</scope>
    <source>
        <strain evidence="2">Tzet28-1</strain>
        <tissue evidence="2">Whole body</tissue>
    </source>
</reference>
<accession>A0A151WPF9</accession>